<accession>A0A855N9R8</accession>
<evidence type="ECO:0000313" key="2">
    <source>
        <dbReference type="EMBL" id="CUU80757.1"/>
    </source>
</evidence>
<gene>
    <name evidence="4" type="ORF">CDQ78_03520</name>
    <name evidence="3" type="ORF">ERS686654_01249</name>
    <name evidence="1" type="ORF">ERS739220_00001</name>
    <name evidence="2" type="ORF">ERS739223_00838</name>
</gene>
<organism evidence="2 6">
    <name type="scientific">Campylobacter hyointestinalis subsp. hyointestinalis</name>
    <dbReference type="NCBI Taxonomy" id="91352"/>
    <lineage>
        <taxon>Bacteria</taxon>
        <taxon>Pseudomonadati</taxon>
        <taxon>Campylobacterota</taxon>
        <taxon>Epsilonproteobacteria</taxon>
        <taxon>Campylobacterales</taxon>
        <taxon>Campylobacteraceae</taxon>
        <taxon>Campylobacter</taxon>
    </lineage>
</organism>
<dbReference type="EMBL" id="FAVB01000002">
    <property type="protein sequence ID" value="CUU81108.1"/>
    <property type="molecule type" value="Genomic_DNA"/>
</dbReference>
<protein>
    <submittedName>
        <fullName evidence="4">Cysteine permease</fullName>
    </submittedName>
</protein>
<evidence type="ECO:0000313" key="3">
    <source>
        <dbReference type="EMBL" id="CUU81108.1"/>
    </source>
</evidence>
<dbReference type="EMBL" id="NIQP01000003">
    <property type="protein sequence ID" value="PPB72011.1"/>
    <property type="molecule type" value="Genomic_DNA"/>
</dbReference>
<evidence type="ECO:0000313" key="5">
    <source>
        <dbReference type="Proteomes" id="UP000052237"/>
    </source>
</evidence>
<name>A0A855N9R8_CAMHY</name>
<dbReference type="Proteomes" id="UP000052237">
    <property type="component" value="Unassembled WGS sequence"/>
</dbReference>
<evidence type="ECO:0000313" key="8">
    <source>
        <dbReference type="Proteomes" id="UP000239685"/>
    </source>
</evidence>
<evidence type="ECO:0000313" key="1">
    <source>
        <dbReference type="EMBL" id="CUU67669.1"/>
    </source>
</evidence>
<keyword evidence="5" id="KW-1185">Reference proteome</keyword>
<sequence>MIKFIIPSNQCLDDYILNYELCKIANINSNTYLFWKNVICASYQGSKTIFLHKSSILDKYKSYIDKCTNLDGYVLASAFCSFTGLANSHLVKSNKSNLYDKLDIKSIDKLKFINLKKFYDDLGLPYEMRIYIEKCKYFSPTPLEKRIKLTDTLCLGYY</sequence>
<dbReference type="Proteomes" id="UP000052257">
    <property type="component" value="Unassembled WGS sequence"/>
</dbReference>
<dbReference type="AlphaFoldDB" id="A0A855N9R8"/>
<dbReference type="RefSeq" id="WP_081047233.1">
    <property type="nucleotide sequence ID" value="NZ_CP040464.1"/>
</dbReference>
<dbReference type="Proteomes" id="UP000052245">
    <property type="component" value="Unassembled WGS sequence"/>
</dbReference>
<proteinExistence type="predicted"/>
<dbReference type="Proteomes" id="UP000239685">
    <property type="component" value="Unassembled WGS sequence"/>
</dbReference>
<evidence type="ECO:0000313" key="7">
    <source>
        <dbReference type="Proteomes" id="UP000052257"/>
    </source>
</evidence>
<reference evidence="5 6" key="1">
    <citation type="submission" date="2015-11" db="EMBL/GenBank/DDBJ databases">
        <authorList>
            <consortium name="Pathogen Informatics"/>
        </authorList>
    </citation>
    <scope>NUCLEOTIDE SEQUENCE [LARGE SCALE GENOMIC DNA]</scope>
    <source>
        <strain evidence="3 5">006A-0059</strain>
        <strain evidence="1 7">006A-0191</strain>
        <strain evidence="2 6">007A-0283</strain>
    </source>
</reference>
<dbReference type="EMBL" id="FAVC01000002">
    <property type="protein sequence ID" value="CUU80757.1"/>
    <property type="molecule type" value="Genomic_DNA"/>
</dbReference>
<evidence type="ECO:0000313" key="6">
    <source>
        <dbReference type="Proteomes" id="UP000052245"/>
    </source>
</evidence>
<dbReference type="EMBL" id="FAUW01000001">
    <property type="protein sequence ID" value="CUU67669.1"/>
    <property type="molecule type" value="Genomic_DNA"/>
</dbReference>
<evidence type="ECO:0000313" key="4">
    <source>
        <dbReference type="EMBL" id="PPB72011.1"/>
    </source>
</evidence>
<accession>A0A0S4R5R5</accession>
<reference evidence="4 8" key="2">
    <citation type="submission" date="2017-06" db="EMBL/GenBank/DDBJ databases">
        <title>Updating the genomic taxonomy and epidemiology of Campylobacter hyointestinalis; discovery in New Zealand farmed ruminants.</title>
        <authorList>
            <person name="Wilkinson D.A."/>
            <person name="Fayaz A."/>
            <person name="Biggs P.J."/>
            <person name="Midwinter A.C."/>
        </authorList>
    </citation>
    <scope>NUCLEOTIDE SEQUENCE [LARGE SCALE GENOMIC DNA]</scope>
    <source>
        <strain evidence="4 8">S1614a</strain>
    </source>
</reference>
<comment type="caution">
    <text evidence="2">The sequence shown here is derived from an EMBL/GenBank/DDBJ whole genome shotgun (WGS) entry which is preliminary data.</text>
</comment>